<feature type="region of interest" description="Disordered" evidence="2">
    <location>
        <begin position="347"/>
        <end position="451"/>
    </location>
</feature>
<gene>
    <name evidence="3" type="ORF">HYC85_024699</name>
</gene>
<keyword evidence="1" id="KW-0175">Coiled coil</keyword>
<dbReference type="Proteomes" id="UP000593564">
    <property type="component" value="Unassembled WGS sequence"/>
</dbReference>
<evidence type="ECO:0000256" key="2">
    <source>
        <dbReference type="SAM" id="MobiDB-lite"/>
    </source>
</evidence>
<comment type="caution">
    <text evidence="3">The sequence shown here is derived from an EMBL/GenBank/DDBJ whole genome shotgun (WGS) entry which is preliminary data.</text>
</comment>
<evidence type="ECO:0000313" key="4">
    <source>
        <dbReference type="Proteomes" id="UP000593564"/>
    </source>
</evidence>
<protein>
    <submittedName>
        <fullName evidence="3">Uncharacterized protein</fullName>
    </submittedName>
</protein>
<accession>A0A7J7G8W1</accession>
<name>A0A7J7G8W1_CAMSI</name>
<dbReference type="EMBL" id="JACBKZ010000012">
    <property type="protein sequence ID" value="KAF5937193.1"/>
    <property type="molecule type" value="Genomic_DNA"/>
</dbReference>
<dbReference type="PANTHER" id="PTHR35507:SF1">
    <property type="entry name" value="TMF_TATA_BD DOMAIN-CONTAINING PROTEIN"/>
    <property type="match status" value="1"/>
</dbReference>
<feature type="compositionally biased region" description="Polar residues" evidence="2">
    <location>
        <begin position="365"/>
        <end position="377"/>
    </location>
</feature>
<feature type="compositionally biased region" description="Polar residues" evidence="2">
    <location>
        <begin position="408"/>
        <end position="420"/>
    </location>
</feature>
<proteinExistence type="predicted"/>
<reference evidence="3 4" key="2">
    <citation type="submission" date="2020-07" db="EMBL/GenBank/DDBJ databases">
        <title>Genome assembly of wild tea tree DASZ reveals pedigree and selection history of tea varieties.</title>
        <authorList>
            <person name="Zhang W."/>
        </authorList>
    </citation>
    <scope>NUCLEOTIDE SEQUENCE [LARGE SCALE GENOMIC DNA]</scope>
    <source>
        <strain evidence="4">cv. G240</strain>
        <tissue evidence="3">Leaf</tissue>
    </source>
</reference>
<reference evidence="4" key="1">
    <citation type="journal article" date="2020" name="Nat. Commun.">
        <title>Genome assembly of wild tea tree DASZ reveals pedigree and selection history of tea varieties.</title>
        <authorList>
            <person name="Zhang W."/>
            <person name="Zhang Y."/>
            <person name="Qiu H."/>
            <person name="Guo Y."/>
            <person name="Wan H."/>
            <person name="Zhang X."/>
            <person name="Scossa F."/>
            <person name="Alseekh S."/>
            <person name="Zhang Q."/>
            <person name="Wang P."/>
            <person name="Xu L."/>
            <person name="Schmidt M.H."/>
            <person name="Jia X."/>
            <person name="Li D."/>
            <person name="Zhu A."/>
            <person name="Guo F."/>
            <person name="Chen W."/>
            <person name="Ni D."/>
            <person name="Usadel B."/>
            <person name="Fernie A.R."/>
            <person name="Wen W."/>
        </authorList>
    </citation>
    <scope>NUCLEOTIDE SEQUENCE [LARGE SCALE GENOMIC DNA]</scope>
    <source>
        <strain evidence="4">cv. G240</strain>
    </source>
</reference>
<evidence type="ECO:0000256" key="1">
    <source>
        <dbReference type="SAM" id="Coils"/>
    </source>
</evidence>
<sequence>MDEEEPESGFGAAFAAPSIVTLTPFSPSVSPSPRRLSSHFTRPNRPVRAARQLAWVSLQGRLVGAEEASSARTIGGGLSPAEAVSWELFSPIHRILVVAVVAVAAANSKKNKQICQLRKSVQLRDQVLLSMQQKLDNLCEQVNYIKDQPGTWADISFPKNVEFLFNEPFGSEKAKSVGCGCQLCDQHQTPFKNDPTDISVVKASSGDEMFKYKIPCSKMAEPEERRMSDLSDWGSSVTSSVDIQLNTLAIEQDIYNLKKECEEKDATIKELSTFLHSSEVSGSKRITELEDIVRRKNMRITKLKKDMLVLEQKVVQLTRLRRPSSALSSDMTKLPFMADNLVYDMDSTTGSSSSDSDCPNRKRSQASVVKSQENYVPNSDVPKGSGSLVKPTDRKQKSRPVSPLKEISINQKSDSVSSLRPMQPLSATGDLKNRRRAQTGSRAVPPQKRWV</sequence>
<dbReference type="AlphaFoldDB" id="A0A7J7G8W1"/>
<keyword evidence="4" id="KW-1185">Reference proteome</keyword>
<feature type="coiled-coil region" evidence="1">
    <location>
        <begin position="286"/>
        <end position="320"/>
    </location>
</feature>
<evidence type="ECO:0000313" key="3">
    <source>
        <dbReference type="EMBL" id="KAF5937193.1"/>
    </source>
</evidence>
<dbReference type="PANTHER" id="PTHR35507">
    <property type="entry name" value="OS09G0488600 PROTEIN"/>
    <property type="match status" value="1"/>
</dbReference>
<feature type="compositionally biased region" description="Low complexity" evidence="2">
    <location>
        <begin position="347"/>
        <end position="357"/>
    </location>
</feature>
<organism evidence="3 4">
    <name type="scientific">Camellia sinensis</name>
    <name type="common">Tea plant</name>
    <name type="synonym">Thea sinensis</name>
    <dbReference type="NCBI Taxonomy" id="4442"/>
    <lineage>
        <taxon>Eukaryota</taxon>
        <taxon>Viridiplantae</taxon>
        <taxon>Streptophyta</taxon>
        <taxon>Embryophyta</taxon>
        <taxon>Tracheophyta</taxon>
        <taxon>Spermatophyta</taxon>
        <taxon>Magnoliopsida</taxon>
        <taxon>eudicotyledons</taxon>
        <taxon>Gunneridae</taxon>
        <taxon>Pentapetalae</taxon>
        <taxon>asterids</taxon>
        <taxon>Ericales</taxon>
        <taxon>Theaceae</taxon>
        <taxon>Camellia</taxon>
    </lineage>
</organism>